<protein>
    <submittedName>
        <fullName evidence="1">Uncharacterized protein</fullName>
    </submittedName>
</protein>
<gene>
    <name evidence="1" type="ORF">V1517DRAFT_319202</name>
</gene>
<comment type="caution">
    <text evidence="1">The sequence shown here is derived from an EMBL/GenBank/DDBJ whole genome shotgun (WGS) entry which is preliminary data.</text>
</comment>
<proteinExistence type="predicted"/>
<keyword evidence="2" id="KW-1185">Reference proteome</keyword>
<name>A0ACC3TT04_9ASCO</name>
<accession>A0ACC3TT04</accession>
<evidence type="ECO:0000313" key="2">
    <source>
        <dbReference type="Proteomes" id="UP001489719"/>
    </source>
</evidence>
<reference evidence="2" key="1">
    <citation type="journal article" date="2024" name="Front. Bioeng. Biotechnol.">
        <title>Genome-scale model development and genomic sequencing of the oleaginous clade Lipomyces.</title>
        <authorList>
            <person name="Czajka J.J."/>
            <person name="Han Y."/>
            <person name="Kim J."/>
            <person name="Mondo S.J."/>
            <person name="Hofstad B.A."/>
            <person name="Robles A."/>
            <person name="Haridas S."/>
            <person name="Riley R."/>
            <person name="LaButti K."/>
            <person name="Pangilinan J."/>
            <person name="Andreopoulos W."/>
            <person name="Lipzen A."/>
            <person name="Yan J."/>
            <person name="Wang M."/>
            <person name="Ng V."/>
            <person name="Grigoriev I.V."/>
            <person name="Spatafora J.W."/>
            <person name="Magnuson J.K."/>
            <person name="Baker S.E."/>
            <person name="Pomraning K.R."/>
        </authorList>
    </citation>
    <scope>NUCLEOTIDE SEQUENCE [LARGE SCALE GENOMIC DNA]</scope>
    <source>
        <strain evidence="2">CBS 10300</strain>
    </source>
</reference>
<sequence>MVEEPDMAKTEDKEDKLEPAGIFAPEVDNGSQIVVSEVAPQRVEMNEAEVSTTVANSIGFSNHAIANREQESVPVLSEGSNMEQQASQAIIPCASTEHVESAMVEATESMANLEVRAEPSEPVSEDAAASSQLDSEAQPTTSEEATSSIQSQPPEETKSKVARPSLDSSAFKVKPIKWYDPYGRTRESPIILQNENGPCPLLALVNTLILSTPPGQNTPLSRISTTRTEINAMYLLELLGDLLLSSNAAEITDVNNVLSLLPSLHTGLNINPRFDGTFEESEELALFRAFEVDLVHGWVSDPDNRFVHNSLMKATSYEGAQGILVAMSELSAKLDTGESLTAKELQTMEDGRIIEHFLNQTATQLTTFGLSFLSELLLPGSFAVFFRNDHFSTIYRHPDSKQIFMLVTDDGFSTHKNIVWESLNDITGSSSLFFNGVFIPSEFGDSEPDKRPHAPSQIDGEGHTVSQSAPLSLDDHDHDYALAMELQMNEDRALALEEARREEEEEARRAARRASAPSQHRTAQFAQTQPSQHGSSTRRAGVAASASSRRPSKPLTVYAPYGQEARNLLNEFQPGTPGASSTSGRHQSSSRSSEASSNKRSSSEKDKCIVM</sequence>
<dbReference type="Proteomes" id="UP001489719">
    <property type="component" value="Unassembled WGS sequence"/>
</dbReference>
<dbReference type="EMBL" id="MU970056">
    <property type="protein sequence ID" value="KAK9323901.1"/>
    <property type="molecule type" value="Genomic_DNA"/>
</dbReference>
<organism evidence="1 2">
    <name type="scientific">Lipomyces orientalis</name>
    <dbReference type="NCBI Taxonomy" id="1233043"/>
    <lineage>
        <taxon>Eukaryota</taxon>
        <taxon>Fungi</taxon>
        <taxon>Dikarya</taxon>
        <taxon>Ascomycota</taxon>
        <taxon>Saccharomycotina</taxon>
        <taxon>Lipomycetes</taxon>
        <taxon>Lipomycetales</taxon>
        <taxon>Lipomycetaceae</taxon>
        <taxon>Lipomyces</taxon>
    </lineage>
</organism>
<evidence type="ECO:0000313" key="1">
    <source>
        <dbReference type="EMBL" id="KAK9323901.1"/>
    </source>
</evidence>